<evidence type="ECO:0000256" key="5">
    <source>
        <dbReference type="ARBA" id="ARBA00023163"/>
    </source>
</evidence>
<dbReference type="SUPFAM" id="SSF63520">
    <property type="entry name" value="PTS-regulatory domain, PRD"/>
    <property type="match status" value="2"/>
</dbReference>
<dbReference type="SUPFAM" id="SSF52794">
    <property type="entry name" value="PTS system IIB component-like"/>
    <property type="match status" value="1"/>
</dbReference>
<protein>
    <submittedName>
        <fullName evidence="9">Transcription antiterminator BglG</fullName>
    </submittedName>
</protein>
<dbReference type="GO" id="GO:0003677">
    <property type="term" value="F:DNA binding"/>
    <property type="evidence" value="ECO:0007669"/>
    <property type="project" value="InterPro"/>
</dbReference>
<dbReference type="RefSeq" id="WP_002938567.1">
    <property type="nucleotide sequence ID" value="NZ_ALLE01000018.1"/>
</dbReference>
<dbReference type="CDD" id="cd05568">
    <property type="entry name" value="PTS_IIB_bgl_like"/>
    <property type="match status" value="1"/>
</dbReference>
<dbReference type="InterPro" id="IPR013196">
    <property type="entry name" value="HTH_11"/>
</dbReference>
<evidence type="ECO:0000259" key="8">
    <source>
        <dbReference type="PROSITE" id="PS51372"/>
    </source>
</evidence>
<dbReference type="InterPro" id="IPR016032">
    <property type="entry name" value="Sig_transdc_resp-reg_C-effctor"/>
</dbReference>
<dbReference type="InterPro" id="IPR016152">
    <property type="entry name" value="PTrfase/Anion_transptr"/>
</dbReference>
<dbReference type="InterPro" id="IPR003501">
    <property type="entry name" value="PTS_EIIB_2/3"/>
</dbReference>
<dbReference type="GO" id="GO:0008982">
    <property type="term" value="F:protein-N(PI)-phosphohistidine-sugar phosphotransferase activity"/>
    <property type="evidence" value="ECO:0007669"/>
    <property type="project" value="InterPro"/>
</dbReference>
<dbReference type="PROSITE" id="PS51099">
    <property type="entry name" value="PTS_EIIB_TYPE_2"/>
    <property type="match status" value="1"/>
</dbReference>
<dbReference type="SUPFAM" id="SSF55804">
    <property type="entry name" value="Phoshotransferase/anion transport protein"/>
    <property type="match status" value="1"/>
</dbReference>
<evidence type="ECO:0000256" key="4">
    <source>
        <dbReference type="ARBA" id="ARBA00023159"/>
    </source>
</evidence>
<dbReference type="Gene3D" id="3.40.50.2300">
    <property type="match status" value="1"/>
</dbReference>
<dbReference type="Pfam" id="PF08279">
    <property type="entry name" value="HTH_11"/>
    <property type="match status" value="1"/>
</dbReference>
<feature type="domain" description="PTS EIIB type-2" evidence="7">
    <location>
        <begin position="406"/>
        <end position="498"/>
    </location>
</feature>
<dbReference type="EMBL" id="CP008921">
    <property type="protein sequence ID" value="AIG44488.1"/>
    <property type="molecule type" value="Genomic_DNA"/>
</dbReference>
<dbReference type="InterPro" id="IPR013011">
    <property type="entry name" value="PTS_EIIB_2"/>
</dbReference>
<dbReference type="SUPFAM" id="SSF46894">
    <property type="entry name" value="C-terminal effector domain of the bipartite response regulators"/>
    <property type="match status" value="1"/>
</dbReference>
<dbReference type="PROSITE" id="PS51094">
    <property type="entry name" value="PTS_EIIA_TYPE_2"/>
    <property type="match status" value="1"/>
</dbReference>
<evidence type="ECO:0000313" key="9">
    <source>
        <dbReference type="EMBL" id="AIG44488.1"/>
    </source>
</evidence>
<feature type="domain" description="PRD" evidence="8">
    <location>
        <begin position="296"/>
        <end position="403"/>
    </location>
</feature>
<keyword evidence="2" id="KW-0677">Repeat</keyword>
<dbReference type="PROSITE" id="PS51372">
    <property type="entry name" value="PRD_2"/>
    <property type="match status" value="2"/>
</dbReference>
<evidence type="ECO:0000256" key="2">
    <source>
        <dbReference type="ARBA" id="ARBA00022737"/>
    </source>
</evidence>
<reference evidence="9 10" key="1">
    <citation type="journal article" date="2014" name="Genome Announc.">
        <title>Whole-Genome Sequence of Streptococcus suis Serotype 4 Reference Strain 6407.</title>
        <authorList>
            <person name="Wang K."/>
            <person name="Chen J."/>
            <person name="Yao H."/>
            <person name="Lu C."/>
        </authorList>
    </citation>
    <scope>NUCLEOTIDE SEQUENCE [LARGE SCALE GENOMIC DNA]</scope>
    <source>
        <strain evidence="9">6407</strain>
    </source>
</reference>
<dbReference type="InterPro" id="IPR007737">
    <property type="entry name" value="Mga_HTH"/>
</dbReference>
<evidence type="ECO:0000259" key="7">
    <source>
        <dbReference type="PROSITE" id="PS51099"/>
    </source>
</evidence>
<keyword evidence="5" id="KW-0804">Transcription</keyword>
<dbReference type="InterPro" id="IPR036388">
    <property type="entry name" value="WH-like_DNA-bd_sf"/>
</dbReference>
<dbReference type="Proteomes" id="UP000028185">
    <property type="component" value="Chromosome"/>
</dbReference>
<dbReference type="GO" id="GO:0009401">
    <property type="term" value="P:phosphoenolpyruvate-dependent sugar phosphotransferase system"/>
    <property type="evidence" value="ECO:0007669"/>
    <property type="project" value="InterPro"/>
</dbReference>
<evidence type="ECO:0000256" key="1">
    <source>
        <dbReference type="ARBA" id="ARBA00022679"/>
    </source>
</evidence>
<dbReference type="Gene3D" id="1.10.1790.10">
    <property type="entry name" value="PRD domain"/>
    <property type="match status" value="2"/>
</dbReference>
<accession>A0A075SKV8</accession>
<dbReference type="PANTHER" id="PTHR30185:SF18">
    <property type="entry name" value="TRANSCRIPTIONAL REGULATOR MTLR"/>
    <property type="match status" value="1"/>
</dbReference>
<evidence type="ECO:0000256" key="3">
    <source>
        <dbReference type="ARBA" id="ARBA00023015"/>
    </source>
</evidence>
<dbReference type="InterPro" id="IPR002178">
    <property type="entry name" value="PTS_EIIA_type-2_dom"/>
</dbReference>
<dbReference type="InterPro" id="IPR050661">
    <property type="entry name" value="BglG_antiterminators"/>
</dbReference>
<dbReference type="PANTHER" id="PTHR30185">
    <property type="entry name" value="CRYPTIC BETA-GLUCOSIDE BGL OPERON ANTITERMINATOR"/>
    <property type="match status" value="1"/>
</dbReference>
<feature type="domain" description="PTS EIIA type-2" evidence="6">
    <location>
        <begin position="517"/>
        <end position="659"/>
    </location>
</feature>
<keyword evidence="1" id="KW-0808">Transferase</keyword>
<dbReference type="Pfam" id="PF00874">
    <property type="entry name" value="PRD"/>
    <property type="match status" value="2"/>
</dbReference>
<keyword evidence="3" id="KW-0805">Transcription regulation</keyword>
<dbReference type="Pfam" id="PF00359">
    <property type="entry name" value="PTS_EIIA_2"/>
    <property type="match status" value="1"/>
</dbReference>
<evidence type="ECO:0000259" key="6">
    <source>
        <dbReference type="PROSITE" id="PS51094"/>
    </source>
</evidence>
<keyword evidence="4" id="KW-0010">Activator</keyword>
<evidence type="ECO:0000313" key="10">
    <source>
        <dbReference type="Proteomes" id="UP000028185"/>
    </source>
</evidence>
<dbReference type="Pfam" id="PF02302">
    <property type="entry name" value="PTS_IIB"/>
    <property type="match status" value="1"/>
</dbReference>
<organism evidence="9 10">
    <name type="scientific">Streptococcus suis 6407</name>
    <dbReference type="NCBI Taxonomy" id="1214179"/>
    <lineage>
        <taxon>Bacteria</taxon>
        <taxon>Bacillati</taxon>
        <taxon>Bacillota</taxon>
        <taxon>Bacilli</taxon>
        <taxon>Lactobacillales</taxon>
        <taxon>Streptococcaceae</taxon>
        <taxon>Streptococcus</taxon>
    </lineage>
</organism>
<dbReference type="InterPro" id="IPR036095">
    <property type="entry name" value="PTS_EIIB-like_sf"/>
</dbReference>
<gene>
    <name evidence="9" type="ORF">ID09_10830</name>
</gene>
<dbReference type="PATRIC" id="fig|1214179.4.peg.2158"/>
<dbReference type="HOGENOM" id="CLU_013442_5_0_9"/>
<sequence length="664" mass="76193">MLSKKEVRLLEALLAKQETFVPSIELAKVLSVSDRTVRTYIHQLTSSLENSGAHILSKQGSGYCLQIERPVEFEMFWQEQLLLKKRLTDLTQLEEAGDRQRYILNKLLFEDPVQSPECLQRELFIGKTTLHSILADIRKLFIPYQLELLVTRKGIELKGDEPAIRHFIMDYFFDEGNVQSVYGVVETNLLPDIRFTDLMLIVLDECRDAKLRLSDFVMQNLVLHIALLLQRLKIGSGLDRFPIPERIQSSQEYLVAQRIIERIEEMFQVTIPSEEANYIALHLKVKLTGNPNQDGEVEEIFRQNVENSLLHLSHLTGLELSKDQQLFKGVLAHLMPLRIRLENNIQLGNPLTAEIKDQYFEAFELTKTAFAAIPELMGYSISDDEWAYLTLHVMAAIERYQGFKKTRVLVVCATGIGSALMLKNRLEKEFSSSLEILDTVSYYEVTEERLKDVDLIISSISLSNLIFMTPVINVSVFLSEKDIEAIRSHLQQTTPVIPDQGESVLMEVGQAKQIAEAVFAPHRIIYLEEDCDREVALKQLVTTLNESIEPDFVNRFIEQVNLRESYSPVVFGDWLAFPHPALPMSYSEQIVVGIYKNAVDWGHGKQVQFVFLLSPSKGRNAFLKYISPCLVDFVQDRVLQERLLHHPNYKELIDIFIPLIQRKG</sequence>
<feature type="domain" description="PRD" evidence="8">
    <location>
        <begin position="187"/>
        <end position="293"/>
    </location>
</feature>
<dbReference type="Gene3D" id="3.40.930.10">
    <property type="entry name" value="Mannitol-specific EII, Chain A"/>
    <property type="match status" value="1"/>
</dbReference>
<proteinExistence type="predicted"/>
<dbReference type="Pfam" id="PF05043">
    <property type="entry name" value="Mga"/>
    <property type="match status" value="1"/>
</dbReference>
<dbReference type="GO" id="GO:0006355">
    <property type="term" value="P:regulation of DNA-templated transcription"/>
    <property type="evidence" value="ECO:0007669"/>
    <property type="project" value="InterPro"/>
</dbReference>
<dbReference type="AlphaFoldDB" id="A0A075SKV8"/>
<dbReference type="InterPro" id="IPR011608">
    <property type="entry name" value="PRD"/>
</dbReference>
<name>A0A075SKV8_STRSU</name>
<dbReference type="InterPro" id="IPR036634">
    <property type="entry name" value="PRD_sf"/>
</dbReference>
<dbReference type="Gene3D" id="1.10.10.10">
    <property type="entry name" value="Winged helix-like DNA-binding domain superfamily/Winged helix DNA-binding domain"/>
    <property type="match status" value="1"/>
</dbReference>